<dbReference type="AlphaFoldDB" id="A0A2U3E9E7"/>
<evidence type="ECO:0000313" key="5">
    <source>
        <dbReference type="Proteomes" id="UP001287286"/>
    </source>
</evidence>
<reference evidence="2 5" key="4">
    <citation type="journal article" date="2024" name="Microbiol. Resour. Announc.">
        <title>Genome annotations for the ascomycete fungi Trichoderma harzianum, Trichoderma aggressivum, and Purpureocillium lilacinum.</title>
        <authorList>
            <person name="Beijen E.P.W."/>
            <person name="Ohm R.A."/>
        </authorList>
    </citation>
    <scope>NUCLEOTIDE SEQUENCE [LARGE SCALE GENOMIC DNA]</scope>
    <source>
        <strain evidence="2 5">CBS 150709</strain>
    </source>
</reference>
<proteinExistence type="predicted"/>
<evidence type="ECO:0000313" key="3">
    <source>
        <dbReference type="EMBL" id="PWI71099.1"/>
    </source>
</evidence>
<keyword evidence="1" id="KW-0175">Coiled coil</keyword>
<evidence type="ECO:0000313" key="2">
    <source>
        <dbReference type="EMBL" id="KAK4088450.1"/>
    </source>
</evidence>
<evidence type="ECO:0008006" key="6">
    <source>
        <dbReference type="Google" id="ProtNLM"/>
    </source>
</evidence>
<gene>
    <name evidence="3" type="ORF">PCL_12467</name>
    <name evidence="2" type="ORF">Purlil1_7329</name>
</gene>
<dbReference type="EMBL" id="LCWV01000008">
    <property type="protein sequence ID" value="PWI71099.1"/>
    <property type="molecule type" value="Genomic_DNA"/>
</dbReference>
<name>A0A2U3E9E7_PURLI</name>
<dbReference type="Proteomes" id="UP000245956">
    <property type="component" value="Unassembled WGS sequence"/>
</dbReference>
<evidence type="ECO:0000313" key="4">
    <source>
        <dbReference type="Proteomes" id="UP000245956"/>
    </source>
</evidence>
<feature type="coiled-coil region" evidence="1">
    <location>
        <begin position="241"/>
        <end position="268"/>
    </location>
</feature>
<reference evidence="3 4" key="2">
    <citation type="journal article" date="2016" name="Front. Microbiol.">
        <title>Genome and transcriptome sequences reveal the specific parasitism of the nematophagous Purpureocillium lilacinum 36-1.</title>
        <authorList>
            <person name="Xie J."/>
            <person name="Li S."/>
            <person name="Mo C."/>
            <person name="Xiao X."/>
            <person name="Peng D."/>
            <person name="Wang G."/>
            <person name="Xiao Y."/>
        </authorList>
    </citation>
    <scope>NUCLEOTIDE SEQUENCE [LARGE SCALE GENOMIC DNA]</scope>
    <source>
        <strain evidence="3 4">36-1</strain>
    </source>
</reference>
<evidence type="ECO:0000256" key="1">
    <source>
        <dbReference type="SAM" id="Coils"/>
    </source>
</evidence>
<keyword evidence="5" id="KW-1185">Reference proteome</keyword>
<sequence>MASPSVHAMPEHWTELSAAKRQRQLCASDVEAIKTSCSSDCGKKHIAECSSCYGKVLDRMRQRYTESTDREWFTQRRAFLQELEGMFQDARDHTKSLKLIEARIESEKEAWYRWVLRKYPEFIAASERGANQDELRAMLDDPDRSRDELVTMMLEGVGKPQGWPSSVETFADKVDAAKSDPAELKKLYVAEFFITQPSGAVLDNAQKYLEEYQGSDGLTLEAMVDKIVSDIRESRSSQPQRENHQSRLAELRRAKTAFEQNKMQIKSQLSGNNASAASEKLHNLPPCLVCKGEVDPNNVLSCSVCQAVAQMGGAKKMAVYCSEECFHKGHKLQGDHVEAEHDCEAGEKCVQMRDEDVEMDDGSFRSVSCKECLDERRITLYCSDRCAAENVAGHRQLVHGVKTAAGEGETLALVTPTQEAVEAALQRENPELKMTPV</sequence>
<accession>A0A2U3E9E7</accession>
<organism evidence="3 4">
    <name type="scientific">Purpureocillium lilacinum</name>
    <name type="common">Paecilomyces lilacinus</name>
    <dbReference type="NCBI Taxonomy" id="33203"/>
    <lineage>
        <taxon>Eukaryota</taxon>
        <taxon>Fungi</taxon>
        <taxon>Dikarya</taxon>
        <taxon>Ascomycota</taxon>
        <taxon>Pezizomycotina</taxon>
        <taxon>Sordariomycetes</taxon>
        <taxon>Hypocreomycetidae</taxon>
        <taxon>Hypocreales</taxon>
        <taxon>Ophiocordycipitaceae</taxon>
        <taxon>Purpureocillium</taxon>
    </lineage>
</organism>
<comment type="caution">
    <text evidence="3">The sequence shown here is derived from an EMBL/GenBank/DDBJ whole genome shotgun (WGS) entry which is preliminary data.</text>
</comment>
<protein>
    <recommendedName>
        <fullName evidence="6">MYND-type zinc finger protein samB</fullName>
    </recommendedName>
</protein>
<reference evidence="3" key="1">
    <citation type="submission" date="2015-05" db="EMBL/GenBank/DDBJ databases">
        <authorList>
            <person name="Wang D.B."/>
            <person name="Wang M."/>
        </authorList>
    </citation>
    <scope>NUCLEOTIDE SEQUENCE</scope>
    <source>
        <strain evidence="3">36-1</strain>
    </source>
</reference>
<reference evidence="2" key="3">
    <citation type="submission" date="2023-11" db="EMBL/GenBank/DDBJ databases">
        <authorList>
            <person name="Beijen E."/>
            <person name="Ohm R.A."/>
        </authorList>
    </citation>
    <scope>NUCLEOTIDE SEQUENCE</scope>
    <source>
        <strain evidence="2">CBS 150709</strain>
    </source>
</reference>
<dbReference type="Proteomes" id="UP001287286">
    <property type="component" value="Unassembled WGS sequence"/>
</dbReference>
<dbReference type="EMBL" id="JAWRVI010000025">
    <property type="protein sequence ID" value="KAK4088450.1"/>
    <property type="molecule type" value="Genomic_DNA"/>
</dbReference>